<accession>A0A941D2H7</accession>
<evidence type="ECO:0000256" key="3">
    <source>
        <dbReference type="ARBA" id="ARBA00007880"/>
    </source>
</evidence>
<dbReference type="InterPro" id="IPR020622">
    <property type="entry name" value="Ala_racemase_pyridoxalP-BS"/>
</dbReference>
<dbReference type="InterPro" id="IPR009006">
    <property type="entry name" value="Ala_racemase/Decarboxylase_C"/>
</dbReference>
<evidence type="ECO:0000256" key="7">
    <source>
        <dbReference type="HAMAP-Rule" id="MF_01201"/>
    </source>
</evidence>
<dbReference type="CDD" id="cd00430">
    <property type="entry name" value="PLPDE_III_AR"/>
    <property type="match status" value="1"/>
</dbReference>
<gene>
    <name evidence="11" type="primary">alr</name>
    <name evidence="11" type="ORF">JKL49_12400</name>
</gene>
<dbReference type="EMBL" id="JAGSGD010000001">
    <property type="protein sequence ID" value="MBR7620189.1"/>
    <property type="molecule type" value="Genomic_DNA"/>
</dbReference>
<feature type="binding site" evidence="7 9">
    <location>
        <position position="307"/>
    </location>
    <ligand>
        <name>substrate</name>
    </ligand>
</feature>
<dbReference type="PANTHER" id="PTHR30511">
    <property type="entry name" value="ALANINE RACEMASE"/>
    <property type="match status" value="1"/>
</dbReference>
<dbReference type="RefSeq" id="WP_215340911.1">
    <property type="nucleotide sequence ID" value="NZ_JAGSGD010000001.1"/>
</dbReference>
<organism evidence="11 12">
    <name type="scientific">Phenylobacterium glaciei</name>
    <dbReference type="NCBI Taxonomy" id="2803784"/>
    <lineage>
        <taxon>Bacteria</taxon>
        <taxon>Pseudomonadati</taxon>
        <taxon>Pseudomonadota</taxon>
        <taxon>Alphaproteobacteria</taxon>
        <taxon>Caulobacterales</taxon>
        <taxon>Caulobacteraceae</taxon>
        <taxon>Phenylobacterium</taxon>
    </lineage>
</organism>
<dbReference type="InterPro" id="IPR001608">
    <property type="entry name" value="Ala_racemase_N"/>
</dbReference>
<evidence type="ECO:0000256" key="4">
    <source>
        <dbReference type="ARBA" id="ARBA00013089"/>
    </source>
</evidence>
<evidence type="ECO:0000256" key="2">
    <source>
        <dbReference type="ARBA" id="ARBA00001933"/>
    </source>
</evidence>
<evidence type="ECO:0000256" key="9">
    <source>
        <dbReference type="PIRSR" id="PIRSR600821-52"/>
    </source>
</evidence>
<protein>
    <recommendedName>
        <fullName evidence="4 7">Alanine racemase</fullName>
        <ecNumber evidence="4 7">5.1.1.1</ecNumber>
    </recommendedName>
</protein>
<dbReference type="Pfam" id="PF00842">
    <property type="entry name" value="Ala_racemase_C"/>
    <property type="match status" value="1"/>
</dbReference>
<evidence type="ECO:0000259" key="10">
    <source>
        <dbReference type="SMART" id="SM01005"/>
    </source>
</evidence>
<feature type="binding site" evidence="7 9">
    <location>
        <position position="138"/>
    </location>
    <ligand>
        <name>substrate</name>
    </ligand>
</feature>
<evidence type="ECO:0000256" key="8">
    <source>
        <dbReference type="PIRSR" id="PIRSR600821-50"/>
    </source>
</evidence>
<evidence type="ECO:0000256" key="6">
    <source>
        <dbReference type="ARBA" id="ARBA00023235"/>
    </source>
</evidence>
<comment type="cofactor">
    <cofactor evidence="2 7 8">
        <name>pyridoxal 5'-phosphate</name>
        <dbReference type="ChEBI" id="CHEBI:597326"/>
    </cofactor>
</comment>
<proteinExistence type="inferred from homology"/>
<keyword evidence="12" id="KW-1185">Reference proteome</keyword>
<comment type="function">
    <text evidence="7">Catalyzes the interconversion of L-alanine and D-alanine. May also act on other amino acids.</text>
</comment>
<dbReference type="EC" id="5.1.1.1" evidence="4 7"/>
<comment type="similarity">
    <text evidence="3 7">Belongs to the alanine racemase family.</text>
</comment>
<dbReference type="PANTHER" id="PTHR30511:SF0">
    <property type="entry name" value="ALANINE RACEMASE, CATABOLIC-RELATED"/>
    <property type="match status" value="1"/>
</dbReference>
<dbReference type="AlphaFoldDB" id="A0A941D2H7"/>
<dbReference type="Gene3D" id="2.40.37.10">
    <property type="entry name" value="Lyase, Ornithine Decarboxylase, Chain A, domain 1"/>
    <property type="match status" value="1"/>
</dbReference>
<dbReference type="GO" id="GO:0008784">
    <property type="term" value="F:alanine racemase activity"/>
    <property type="evidence" value="ECO:0007669"/>
    <property type="project" value="UniProtKB-UniRule"/>
</dbReference>
<sequence length="364" mass="38044">MALPSSARLTIDLDALAHNYGVLRAQAPGAEAAPVVKGDGYGLGAGPVCRRLWAEGARSFFVARLTEGEALRAALGPERPATIYVLDGMTGGTGARLVAANLTPALTSVPQVEAASSFAASLGRVLPVALHIDTGMNRQGITPDQAGALAQSGDRLAHLEIGLVMSHLGSAPEPRDPRNGRQLERFAATRKLFPDARASFAASAGIFLGDDYRFDMVRPGVSLYGGGPEERPDPRLKAVATFEAPILDIRNIEAGETVGYGSSRIVARPTRVAVVAAGYADGLVRAAKQTGQGWFAGALRPFLIVTMDLILLDLGDTPASPGQMVELMGPNAHIDDLAAAAGTVAHECLVRLSPRAERVYLGQV</sequence>
<evidence type="ECO:0000313" key="11">
    <source>
        <dbReference type="EMBL" id="MBR7620189.1"/>
    </source>
</evidence>
<feature type="modified residue" description="N6-(pyridoxal phosphate)lysine" evidence="7 8">
    <location>
        <position position="37"/>
    </location>
</feature>
<dbReference type="PROSITE" id="PS00395">
    <property type="entry name" value="ALANINE_RACEMASE"/>
    <property type="match status" value="1"/>
</dbReference>
<comment type="pathway">
    <text evidence="7">Amino-acid biosynthesis; D-alanine biosynthesis; D-alanine from L-alanine: step 1/1.</text>
</comment>
<dbReference type="InterPro" id="IPR029066">
    <property type="entry name" value="PLP-binding_barrel"/>
</dbReference>
<feature type="active site" description="Proton acceptor; specific for D-alanine" evidence="7">
    <location>
        <position position="37"/>
    </location>
</feature>
<evidence type="ECO:0000256" key="1">
    <source>
        <dbReference type="ARBA" id="ARBA00000316"/>
    </source>
</evidence>
<keyword evidence="6 7" id="KW-0413">Isomerase</keyword>
<dbReference type="SUPFAM" id="SSF50621">
    <property type="entry name" value="Alanine racemase C-terminal domain-like"/>
    <property type="match status" value="1"/>
</dbReference>
<evidence type="ECO:0000313" key="12">
    <source>
        <dbReference type="Proteomes" id="UP000622580"/>
    </source>
</evidence>
<dbReference type="GO" id="GO:0030170">
    <property type="term" value="F:pyridoxal phosphate binding"/>
    <property type="evidence" value="ECO:0007669"/>
    <property type="project" value="UniProtKB-UniRule"/>
</dbReference>
<dbReference type="Gene3D" id="3.20.20.10">
    <property type="entry name" value="Alanine racemase"/>
    <property type="match status" value="1"/>
</dbReference>
<dbReference type="Pfam" id="PF01168">
    <property type="entry name" value="Ala_racemase_N"/>
    <property type="match status" value="1"/>
</dbReference>
<comment type="caution">
    <text evidence="11">The sequence shown here is derived from an EMBL/GenBank/DDBJ whole genome shotgun (WGS) entry which is preliminary data.</text>
</comment>
<reference evidence="11" key="1">
    <citation type="submission" date="2021-04" db="EMBL/GenBank/DDBJ databases">
        <title>Draft genome assembly of strain Phenylobacterium sp. 20VBR1 using MiniION and Illumina platforms.</title>
        <authorList>
            <person name="Thomas F.A."/>
            <person name="Krishnan K.P."/>
            <person name="Sinha R.K."/>
        </authorList>
    </citation>
    <scope>NUCLEOTIDE SEQUENCE</scope>
    <source>
        <strain evidence="11">20VBR1</strain>
    </source>
</reference>
<dbReference type="GO" id="GO:0005829">
    <property type="term" value="C:cytosol"/>
    <property type="evidence" value="ECO:0007669"/>
    <property type="project" value="TreeGrafter"/>
</dbReference>
<dbReference type="NCBIfam" id="TIGR00492">
    <property type="entry name" value="alr"/>
    <property type="match status" value="1"/>
</dbReference>
<feature type="active site" description="Proton acceptor; specific for L-alanine" evidence="7">
    <location>
        <position position="260"/>
    </location>
</feature>
<dbReference type="HAMAP" id="MF_01201">
    <property type="entry name" value="Ala_racemase"/>
    <property type="match status" value="1"/>
</dbReference>
<feature type="domain" description="Alanine racemase C-terminal" evidence="10">
    <location>
        <begin position="239"/>
        <end position="361"/>
    </location>
</feature>
<evidence type="ECO:0000256" key="5">
    <source>
        <dbReference type="ARBA" id="ARBA00022898"/>
    </source>
</evidence>
<name>A0A941D2H7_9CAUL</name>
<dbReference type="SMART" id="SM01005">
    <property type="entry name" value="Ala_racemase_C"/>
    <property type="match status" value="1"/>
</dbReference>
<dbReference type="InterPro" id="IPR000821">
    <property type="entry name" value="Ala_racemase"/>
</dbReference>
<dbReference type="SUPFAM" id="SSF51419">
    <property type="entry name" value="PLP-binding barrel"/>
    <property type="match status" value="1"/>
</dbReference>
<dbReference type="PRINTS" id="PR00992">
    <property type="entry name" value="ALARACEMASE"/>
</dbReference>
<dbReference type="GO" id="GO:0030632">
    <property type="term" value="P:D-alanine biosynthetic process"/>
    <property type="evidence" value="ECO:0007669"/>
    <property type="project" value="UniProtKB-UniRule"/>
</dbReference>
<keyword evidence="5 7" id="KW-0663">Pyridoxal phosphate</keyword>
<dbReference type="InterPro" id="IPR011079">
    <property type="entry name" value="Ala_racemase_C"/>
</dbReference>
<comment type="catalytic activity">
    <reaction evidence="1 7">
        <text>L-alanine = D-alanine</text>
        <dbReference type="Rhea" id="RHEA:20249"/>
        <dbReference type="ChEBI" id="CHEBI:57416"/>
        <dbReference type="ChEBI" id="CHEBI:57972"/>
        <dbReference type="EC" id="5.1.1.1"/>
    </reaction>
</comment>
<dbReference type="Proteomes" id="UP000622580">
    <property type="component" value="Unassembled WGS sequence"/>
</dbReference>